<keyword evidence="3" id="KW-1185">Reference proteome</keyword>
<name>A0AAQ3S395_VIGMU</name>
<evidence type="ECO:0000313" key="2">
    <source>
        <dbReference type="EMBL" id="WVZ17649.1"/>
    </source>
</evidence>
<dbReference type="AlphaFoldDB" id="A0AAQ3S395"/>
<protein>
    <submittedName>
        <fullName evidence="2">Uncharacterized protein</fullName>
    </submittedName>
</protein>
<organism evidence="2 3">
    <name type="scientific">Vigna mungo</name>
    <name type="common">Black gram</name>
    <name type="synonym">Phaseolus mungo</name>
    <dbReference type="NCBI Taxonomy" id="3915"/>
    <lineage>
        <taxon>Eukaryota</taxon>
        <taxon>Viridiplantae</taxon>
        <taxon>Streptophyta</taxon>
        <taxon>Embryophyta</taxon>
        <taxon>Tracheophyta</taxon>
        <taxon>Spermatophyta</taxon>
        <taxon>Magnoliopsida</taxon>
        <taxon>eudicotyledons</taxon>
        <taxon>Gunneridae</taxon>
        <taxon>Pentapetalae</taxon>
        <taxon>rosids</taxon>
        <taxon>fabids</taxon>
        <taxon>Fabales</taxon>
        <taxon>Fabaceae</taxon>
        <taxon>Papilionoideae</taxon>
        <taxon>50 kb inversion clade</taxon>
        <taxon>NPAAA clade</taxon>
        <taxon>indigoferoid/millettioid clade</taxon>
        <taxon>Phaseoleae</taxon>
        <taxon>Vigna</taxon>
    </lineage>
</organism>
<proteinExistence type="predicted"/>
<feature type="compositionally biased region" description="Acidic residues" evidence="1">
    <location>
        <begin position="84"/>
        <end position="94"/>
    </location>
</feature>
<sequence>MVEIHGGMINAKLKCALSFSDPAKKKAATAVAVDSRLSPTIKTSLQLYITGLRLRRSNKPLDWLDVRSRFGCFRNGGVFAFSDTGEEDGEDTEDIGGLRKKMNSQR</sequence>
<dbReference type="EMBL" id="CP144698">
    <property type="protein sequence ID" value="WVZ17649.1"/>
    <property type="molecule type" value="Genomic_DNA"/>
</dbReference>
<gene>
    <name evidence="2" type="ORF">V8G54_010631</name>
</gene>
<evidence type="ECO:0000256" key="1">
    <source>
        <dbReference type="SAM" id="MobiDB-lite"/>
    </source>
</evidence>
<evidence type="ECO:0000313" key="3">
    <source>
        <dbReference type="Proteomes" id="UP001374535"/>
    </source>
</evidence>
<dbReference type="Proteomes" id="UP001374535">
    <property type="component" value="Chromosome 3"/>
</dbReference>
<feature type="region of interest" description="Disordered" evidence="1">
    <location>
        <begin position="81"/>
        <end position="106"/>
    </location>
</feature>
<reference evidence="2 3" key="1">
    <citation type="journal article" date="2023" name="Life. Sci Alliance">
        <title>Evolutionary insights into 3D genome organization and epigenetic landscape of Vigna mungo.</title>
        <authorList>
            <person name="Junaid A."/>
            <person name="Singh B."/>
            <person name="Bhatia S."/>
        </authorList>
    </citation>
    <scope>NUCLEOTIDE SEQUENCE [LARGE SCALE GENOMIC DNA]</scope>
    <source>
        <strain evidence="2">Urdbean</strain>
    </source>
</reference>
<accession>A0AAQ3S395</accession>